<dbReference type="PANTHER" id="PTHR43004">
    <property type="entry name" value="TRK SYSTEM POTASSIUM UPTAKE PROTEIN"/>
    <property type="match status" value="1"/>
</dbReference>
<dbReference type="EMBL" id="MDYQ01000101">
    <property type="protein sequence ID" value="PRP82497.1"/>
    <property type="molecule type" value="Genomic_DNA"/>
</dbReference>
<keyword evidence="5" id="KW-0503">Monooxygenase</keyword>
<comment type="caution">
    <text evidence="5">The sequence shown here is derived from an EMBL/GenBank/DDBJ whole genome shotgun (WGS) entry which is preliminary data.</text>
</comment>
<dbReference type="Gene3D" id="3.50.50.60">
    <property type="entry name" value="FAD/NAD(P)-binding domain"/>
    <property type="match status" value="1"/>
</dbReference>
<evidence type="ECO:0000313" key="6">
    <source>
        <dbReference type="Proteomes" id="UP000241769"/>
    </source>
</evidence>
<gene>
    <name evidence="5" type="ORF">PROFUN_10067</name>
</gene>
<proteinExistence type="predicted"/>
<dbReference type="PRINTS" id="PR00420">
    <property type="entry name" value="RNGMNOXGNASE"/>
</dbReference>
<dbReference type="AlphaFoldDB" id="A0A2P6NEW2"/>
<dbReference type="InterPro" id="IPR036188">
    <property type="entry name" value="FAD/NAD-bd_sf"/>
</dbReference>
<dbReference type="SUPFAM" id="SSF54373">
    <property type="entry name" value="FAD-linked reductases, C-terminal domain"/>
    <property type="match status" value="1"/>
</dbReference>
<dbReference type="InterPro" id="IPR006598">
    <property type="entry name" value="CAP10"/>
</dbReference>
<evidence type="ECO:0000256" key="3">
    <source>
        <dbReference type="ARBA" id="ARBA00022827"/>
    </source>
</evidence>
<dbReference type="Gene3D" id="3.30.9.10">
    <property type="entry name" value="D-Amino Acid Oxidase, subunit A, domain 2"/>
    <property type="match status" value="1"/>
</dbReference>
<feature type="domain" description="Glycosyl transferase CAP10" evidence="4">
    <location>
        <begin position="792"/>
        <end position="1106"/>
    </location>
</feature>
<dbReference type="InterPro" id="IPR050641">
    <property type="entry name" value="RIFMO-like"/>
</dbReference>
<evidence type="ECO:0000313" key="5">
    <source>
        <dbReference type="EMBL" id="PRP82497.1"/>
    </source>
</evidence>
<keyword evidence="2" id="KW-0285">Flavoprotein</keyword>
<protein>
    <submittedName>
        <fullName evidence="5">Putative monooxygenase</fullName>
    </submittedName>
</protein>
<keyword evidence="6" id="KW-1185">Reference proteome</keyword>
<organism evidence="5 6">
    <name type="scientific">Planoprotostelium fungivorum</name>
    <dbReference type="NCBI Taxonomy" id="1890364"/>
    <lineage>
        <taxon>Eukaryota</taxon>
        <taxon>Amoebozoa</taxon>
        <taxon>Evosea</taxon>
        <taxon>Variosea</taxon>
        <taxon>Cavosteliida</taxon>
        <taxon>Cavosteliaceae</taxon>
        <taxon>Planoprotostelium</taxon>
    </lineage>
</organism>
<evidence type="ECO:0000259" key="4">
    <source>
        <dbReference type="SMART" id="SM00672"/>
    </source>
</evidence>
<keyword evidence="5" id="KW-0560">Oxidoreductase</keyword>
<dbReference type="SMART" id="SM00672">
    <property type="entry name" value="CAP10"/>
    <property type="match status" value="1"/>
</dbReference>
<dbReference type="SUPFAM" id="SSF51905">
    <property type="entry name" value="FAD/NAD(P)-binding domain"/>
    <property type="match status" value="1"/>
</dbReference>
<dbReference type="Pfam" id="PF05686">
    <property type="entry name" value="Glyco_transf_90"/>
    <property type="match status" value="1"/>
</dbReference>
<sequence length="1117" mass="127233">MNIDEMRISAGPTGVTAALLAERLGLSVCIVDKASGPLELGRADALNSRTQELFEVVGALQEMTTLGLKCNTSSTFEAGQFTSRQSQWWTALTTSSHPHFLMLGQSDVTRVLQGKLKASVIYDANVDSFEENSEGVSVVYNTSNVIKAKYLFAADGARSFIRTSLMIPFEGTKPEMTWAVLDAFLDTDFPLCSEIITFQLNGQSRVSWIPRERGMARFYVLLDGKQEITLESTQEEIKKFLNPHRIDFTKVEWFSAYEEKKIILGGDAAHVHAVNGGQGLNTGVSDAFAFVWRINLHLKGLHKVLRTYEEERHASAQNVINIAAQLVRSTVKTAKEYVNLVEQNSKYITGAGIEYGTDSDVVGNGSVGPFHAGMRSPELHLIDKHNAALRLYSSFPYGSFVILLLGTPSDSHHQIHQLSLPPQLHHLIQTWRLSGEGQADREYQLDSNKHTEHLPEDTYIIIRPDTIVAYVGQWTGIDSMICVHLSESSNARLNNIVVMARDIRTLPRWKVWMGIFLVILLGHPLYELIENGKHQAEERRSHGEKSKKLSYARAEYIKRYGFQPPKGFDEWHEFQQRSIENLPNEAVHMIQYDRLMEDILPYRAMHPKQIRKRMWHILKNSKHLSLFKFKGNHLEVHSEDGSDESLKKMKEFINAVGKVMGGTTRNAEILFNLLDEPRVMIPHQLLEKYKSAARRGEYVVGGEEEVVKAEWYRGEEKKDENYSGDPLDAPRPVDGITAWTHLRDTCPKDSPSSRGAIDPMAGHSFPWEKGDWMREQFNFTTREGGFIQDVMRSMDPCLQNDLQGYHGIAIRPTTIDAITNDLYPIMSQASVLGYNDIIVPSGRFHYTQRQQSKKRVNWEDKSGAGRSTGGWAKTRDWKGMQRQRMVCRLNRPTKQLEPVLVDTPLGVHWVNLSAKMLDETYSDVAITHFQHCDKISCNDQKNTDCLRTTWSKSFDTLPEYRYLIDVDGNSFSSRFQELLRFGSVVLKSALVYEWFTESLIPWYHYVPMNLRYSDTYNIITWFEGFDAALENDYSRELSLEEAIRLKDRKGEEASRVIAHSARTHRTQAKSIATQGVHFTTANLRREDTMIYMYRVIIEWAALLDIDGKGGDLCDFGC</sequence>
<accession>A0A2P6NEW2</accession>
<evidence type="ECO:0000256" key="2">
    <source>
        <dbReference type="ARBA" id="ARBA00022630"/>
    </source>
</evidence>
<dbReference type="GO" id="GO:0071949">
    <property type="term" value="F:FAD binding"/>
    <property type="evidence" value="ECO:0007669"/>
    <property type="project" value="InterPro"/>
</dbReference>
<dbReference type="Pfam" id="PF01494">
    <property type="entry name" value="FAD_binding_3"/>
    <property type="match status" value="1"/>
</dbReference>
<dbReference type="STRING" id="1890364.A0A2P6NEW2"/>
<keyword evidence="3" id="KW-0274">FAD</keyword>
<dbReference type="Proteomes" id="UP000241769">
    <property type="component" value="Unassembled WGS sequence"/>
</dbReference>
<reference evidence="5 6" key="1">
    <citation type="journal article" date="2018" name="Genome Biol. Evol.">
        <title>Multiple Roots of Fruiting Body Formation in Amoebozoa.</title>
        <authorList>
            <person name="Hillmann F."/>
            <person name="Forbes G."/>
            <person name="Novohradska S."/>
            <person name="Ferling I."/>
            <person name="Riege K."/>
            <person name="Groth M."/>
            <person name="Westermann M."/>
            <person name="Marz M."/>
            <person name="Spaller T."/>
            <person name="Winckler T."/>
            <person name="Schaap P."/>
            <person name="Glockner G."/>
        </authorList>
    </citation>
    <scope>NUCLEOTIDE SEQUENCE [LARGE SCALE GENOMIC DNA]</scope>
    <source>
        <strain evidence="5 6">Jena</strain>
    </source>
</reference>
<dbReference type="PANTHER" id="PTHR43004:SF19">
    <property type="entry name" value="BINDING MONOOXYGENASE, PUTATIVE (JCVI)-RELATED"/>
    <property type="match status" value="1"/>
</dbReference>
<comment type="cofactor">
    <cofactor evidence="1">
        <name>FAD</name>
        <dbReference type="ChEBI" id="CHEBI:57692"/>
    </cofactor>
</comment>
<dbReference type="OrthoDB" id="1716816at2759"/>
<dbReference type="GO" id="GO:0016709">
    <property type="term" value="F:oxidoreductase activity, acting on paired donors, with incorporation or reduction of molecular oxygen, NAD(P)H as one donor, and incorporation of one atom of oxygen"/>
    <property type="evidence" value="ECO:0007669"/>
    <property type="project" value="UniProtKB-ARBA"/>
</dbReference>
<dbReference type="InParanoid" id="A0A2P6NEW2"/>
<dbReference type="InterPro" id="IPR002938">
    <property type="entry name" value="FAD-bd"/>
</dbReference>
<evidence type="ECO:0000256" key="1">
    <source>
        <dbReference type="ARBA" id="ARBA00001974"/>
    </source>
</evidence>
<name>A0A2P6NEW2_9EUKA</name>